<organism evidence="2">
    <name type="scientific">marine sediment metagenome</name>
    <dbReference type="NCBI Taxonomy" id="412755"/>
    <lineage>
        <taxon>unclassified sequences</taxon>
        <taxon>metagenomes</taxon>
        <taxon>ecological metagenomes</taxon>
    </lineage>
</organism>
<feature type="region of interest" description="Disordered" evidence="1">
    <location>
        <begin position="58"/>
        <end position="81"/>
    </location>
</feature>
<gene>
    <name evidence="2" type="ORF">S03H2_52557</name>
</gene>
<sequence>RLLELGMLRTGYTGAPLFAPDVTTQPAEAVLFYEMTPFGEAVIKGTRSHLVSPELAKALADRRSKTTPPNEGVSGDGQDGS</sequence>
<protein>
    <submittedName>
        <fullName evidence="2">Uncharacterized protein</fullName>
    </submittedName>
</protein>
<evidence type="ECO:0000313" key="2">
    <source>
        <dbReference type="EMBL" id="GAH66888.1"/>
    </source>
</evidence>
<reference evidence="2" key="1">
    <citation type="journal article" date="2014" name="Front. Microbiol.">
        <title>High frequency of phylogenetically diverse reductive dehalogenase-homologous genes in deep subseafloor sedimentary metagenomes.</title>
        <authorList>
            <person name="Kawai M."/>
            <person name="Futagami T."/>
            <person name="Toyoda A."/>
            <person name="Takaki Y."/>
            <person name="Nishi S."/>
            <person name="Hori S."/>
            <person name="Arai W."/>
            <person name="Tsubouchi T."/>
            <person name="Morono Y."/>
            <person name="Uchiyama I."/>
            <person name="Ito T."/>
            <person name="Fujiyama A."/>
            <person name="Inagaki F."/>
            <person name="Takami H."/>
        </authorList>
    </citation>
    <scope>NUCLEOTIDE SEQUENCE</scope>
    <source>
        <strain evidence="2">Expedition CK06-06</strain>
    </source>
</reference>
<dbReference type="AlphaFoldDB" id="X1JAU1"/>
<accession>X1JAU1</accession>
<comment type="caution">
    <text evidence="2">The sequence shown here is derived from an EMBL/GenBank/DDBJ whole genome shotgun (WGS) entry which is preliminary data.</text>
</comment>
<dbReference type="EMBL" id="BARU01033388">
    <property type="protein sequence ID" value="GAH66888.1"/>
    <property type="molecule type" value="Genomic_DNA"/>
</dbReference>
<name>X1JAU1_9ZZZZ</name>
<evidence type="ECO:0000256" key="1">
    <source>
        <dbReference type="SAM" id="MobiDB-lite"/>
    </source>
</evidence>
<proteinExistence type="predicted"/>
<feature type="non-terminal residue" evidence="2">
    <location>
        <position position="1"/>
    </location>
</feature>